<gene>
    <name evidence="1" type="ORF">M407DRAFT_18897</name>
</gene>
<organism evidence="1 2">
    <name type="scientific">Tulasnella calospora MUT 4182</name>
    <dbReference type="NCBI Taxonomy" id="1051891"/>
    <lineage>
        <taxon>Eukaryota</taxon>
        <taxon>Fungi</taxon>
        <taxon>Dikarya</taxon>
        <taxon>Basidiomycota</taxon>
        <taxon>Agaricomycotina</taxon>
        <taxon>Agaricomycetes</taxon>
        <taxon>Cantharellales</taxon>
        <taxon>Tulasnellaceae</taxon>
        <taxon>Tulasnella</taxon>
    </lineage>
</organism>
<proteinExistence type="predicted"/>
<accession>A0A0C3QIV4</accession>
<evidence type="ECO:0000313" key="1">
    <source>
        <dbReference type="EMBL" id="KIO32080.1"/>
    </source>
</evidence>
<dbReference type="HOGENOM" id="CLU_2833036_0_0_1"/>
<evidence type="ECO:0000313" key="2">
    <source>
        <dbReference type="Proteomes" id="UP000054248"/>
    </source>
</evidence>
<name>A0A0C3QIV4_9AGAM</name>
<sequence>MIAEDLALEAISANIDNEGDDAPDESLDETVKPTFIPPPVLLEIRLYRFNTGYCYVRRTDMEEYED</sequence>
<keyword evidence="2" id="KW-1185">Reference proteome</keyword>
<dbReference type="Proteomes" id="UP000054248">
    <property type="component" value="Unassembled WGS sequence"/>
</dbReference>
<protein>
    <submittedName>
        <fullName evidence="1">Uncharacterized protein</fullName>
    </submittedName>
</protein>
<dbReference type="EMBL" id="KN822957">
    <property type="protein sequence ID" value="KIO32080.1"/>
    <property type="molecule type" value="Genomic_DNA"/>
</dbReference>
<reference evidence="2" key="2">
    <citation type="submission" date="2015-01" db="EMBL/GenBank/DDBJ databases">
        <title>Evolutionary Origins and Diversification of the Mycorrhizal Mutualists.</title>
        <authorList>
            <consortium name="DOE Joint Genome Institute"/>
            <consortium name="Mycorrhizal Genomics Consortium"/>
            <person name="Kohler A."/>
            <person name="Kuo A."/>
            <person name="Nagy L.G."/>
            <person name="Floudas D."/>
            <person name="Copeland A."/>
            <person name="Barry K.W."/>
            <person name="Cichocki N."/>
            <person name="Veneault-Fourrey C."/>
            <person name="LaButti K."/>
            <person name="Lindquist E.A."/>
            <person name="Lipzen A."/>
            <person name="Lundell T."/>
            <person name="Morin E."/>
            <person name="Murat C."/>
            <person name="Riley R."/>
            <person name="Ohm R."/>
            <person name="Sun H."/>
            <person name="Tunlid A."/>
            <person name="Henrissat B."/>
            <person name="Grigoriev I.V."/>
            <person name="Hibbett D.S."/>
            <person name="Martin F."/>
        </authorList>
    </citation>
    <scope>NUCLEOTIDE SEQUENCE [LARGE SCALE GENOMIC DNA]</scope>
    <source>
        <strain evidence="2">MUT 4182</strain>
    </source>
</reference>
<dbReference type="AlphaFoldDB" id="A0A0C3QIV4"/>
<reference evidence="1 2" key="1">
    <citation type="submission" date="2014-04" db="EMBL/GenBank/DDBJ databases">
        <authorList>
            <consortium name="DOE Joint Genome Institute"/>
            <person name="Kuo A."/>
            <person name="Girlanda M."/>
            <person name="Perotto S."/>
            <person name="Kohler A."/>
            <person name="Nagy L.G."/>
            <person name="Floudas D."/>
            <person name="Copeland A."/>
            <person name="Barry K.W."/>
            <person name="Cichocki N."/>
            <person name="Veneault-Fourrey C."/>
            <person name="LaButti K."/>
            <person name="Lindquist E.A."/>
            <person name="Lipzen A."/>
            <person name="Lundell T."/>
            <person name="Morin E."/>
            <person name="Murat C."/>
            <person name="Sun H."/>
            <person name="Tunlid A."/>
            <person name="Henrissat B."/>
            <person name="Grigoriev I.V."/>
            <person name="Hibbett D.S."/>
            <person name="Martin F."/>
            <person name="Nordberg H.P."/>
            <person name="Cantor M.N."/>
            <person name="Hua S.X."/>
        </authorList>
    </citation>
    <scope>NUCLEOTIDE SEQUENCE [LARGE SCALE GENOMIC DNA]</scope>
    <source>
        <strain evidence="1 2">MUT 4182</strain>
    </source>
</reference>